<feature type="transmembrane region" description="Helical" evidence="2">
    <location>
        <begin position="37"/>
        <end position="60"/>
    </location>
</feature>
<dbReference type="EMBL" id="BKDJ01000006">
    <property type="protein sequence ID" value="GER22884.1"/>
    <property type="molecule type" value="Genomic_DNA"/>
</dbReference>
<dbReference type="Pfam" id="PF11377">
    <property type="entry name" value="DUF3180"/>
    <property type="match status" value="1"/>
</dbReference>
<keyword evidence="2" id="KW-1133">Transmembrane helix</keyword>
<feature type="transmembrane region" description="Helical" evidence="2">
    <location>
        <begin position="80"/>
        <end position="102"/>
    </location>
</feature>
<accession>A0A5A7NPN7</accession>
<keyword evidence="2" id="KW-0812">Transmembrane</keyword>
<dbReference type="Proteomes" id="UP000325307">
    <property type="component" value="Unassembled WGS sequence"/>
</dbReference>
<evidence type="ECO:0008006" key="5">
    <source>
        <dbReference type="Google" id="ProtNLM"/>
    </source>
</evidence>
<name>A0A5A7NPN7_9MICC</name>
<dbReference type="OrthoDB" id="3257239at2"/>
<dbReference type="RefSeq" id="WP_149956516.1">
    <property type="nucleotide sequence ID" value="NZ_BKDJ01000006.1"/>
</dbReference>
<proteinExistence type="predicted"/>
<evidence type="ECO:0000313" key="4">
    <source>
        <dbReference type="Proteomes" id="UP000325307"/>
    </source>
</evidence>
<evidence type="ECO:0000256" key="2">
    <source>
        <dbReference type="SAM" id="Phobius"/>
    </source>
</evidence>
<dbReference type="AlphaFoldDB" id="A0A5A7NPN7"/>
<evidence type="ECO:0000256" key="1">
    <source>
        <dbReference type="SAM" id="MobiDB-lite"/>
    </source>
</evidence>
<feature type="transmembrane region" description="Helical" evidence="2">
    <location>
        <begin position="114"/>
        <end position="135"/>
    </location>
</feature>
<sequence length="167" mass="17509">MSVLRPAWLLAICLGTAVAGWIAQLYAASHSLAAPVLHWTSLLTLGAVALITLSLGLRVLRYRQGKLKRRLDPIQAARTLVLAQSSAYAGSLIAGWHLGILIDLLPAAGMTSASVLLAFVMTAAGVVMVIVGWVVEQFCKLPPEDPSAPDAGGHKREDNEGYAAGTG</sequence>
<gene>
    <name evidence="3" type="ORF">NCCP1664_13810</name>
</gene>
<keyword evidence="2" id="KW-0472">Membrane</keyword>
<keyword evidence="4" id="KW-1185">Reference proteome</keyword>
<protein>
    <recommendedName>
        <fullName evidence="5">DUF3180 domain-containing protein</fullName>
    </recommendedName>
</protein>
<evidence type="ECO:0000313" key="3">
    <source>
        <dbReference type="EMBL" id="GER22884.1"/>
    </source>
</evidence>
<organism evidence="3 4">
    <name type="scientific">Zafaria cholistanensis</name>
    <dbReference type="NCBI Taxonomy" id="1682741"/>
    <lineage>
        <taxon>Bacteria</taxon>
        <taxon>Bacillati</taxon>
        <taxon>Actinomycetota</taxon>
        <taxon>Actinomycetes</taxon>
        <taxon>Micrococcales</taxon>
        <taxon>Micrococcaceae</taxon>
        <taxon>Zafaria</taxon>
    </lineage>
</organism>
<reference evidence="3 4" key="1">
    <citation type="submission" date="2019-09" db="EMBL/GenBank/DDBJ databases">
        <title>Arthrobacter zafarii sp. nov., a moderately thermotolerant and halotolerant actinobacterium isolated from Cholistan desert soil of Pakistan.</title>
        <authorList>
            <person name="Amin A."/>
            <person name="Ahmed I."/>
            <person name="Khalid N."/>
            <person name="Schumann P."/>
            <person name="Busse H.J."/>
            <person name="Khan I.U."/>
            <person name="Li S."/>
            <person name="Li W.J."/>
        </authorList>
    </citation>
    <scope>NUCLEOTIDE SEQUENCE [LARGE SCALE GENOMIC DNA]</scope>
    <source>
        <strain evidence="3 4">NCCP-1664</strain>
    </source>
</reference>
<comment type="caution">
    <text evidence="3">The sequence shown here is derived from an EMBL/GenBank/DDBJ whole genome shotgun (WGS) entry which is preliminary data.</text>
</comment>
<dbReference type="InterPro" id="IPR021517">
    <property type="entry name" value="DUF3180"/>
</dbReference>
<feature type="region of interest" description="Disordered" evidence="1">
    <location>
        <begin position="145"/>
        <end position="167"/>
    </location>
</feature>